<evidence type="ECO:0000313" key="1">
    <source>
        <dbReference type="EMBL" id="OLY81718.1"/>
    </source>
</evidence>
<keyword evidence="2" id="KW-1185">Reference proteome</keyword>
<dbReference type="Proteomes" id="UP000187455">
    <property type="component" value="Unassembled WGS sequence"/>
</dbReference>
<evidence type="ECO:0000313" key="2">
    <source>
        <dbReference type="Proteomes" id="UP000187455"/>
    </source>
</evidence>
<gene>
    <name evidence="1" type="ORF">AYI68_g4171</name>
</gene>
<feature type="non-terminal residue" evidence="1">
    <location>
        <position position="21"/>
    </location>
</feature>
<proteinExistence type="predicted"/>
<protein>
    <submittedName>
        <fullName evidence="1">Uncharacterized protein</fullName>
    </submittedName>
</protein>
<reference evidence="1 2" key="1">
    <citation type="journal article" date="2016" name="Mol. Biol. Evol.">
        <title>Genome-Wide Survey of Gut Fungi (Harpellales) Reveals the First Horizontally Transferred Ubiquitin Gene from a Mosquito Host.</title>
        <authorList>
            <person name="Wang Y."/>
            <person name="White M.M."/>
            <person name="Kvist S."/>
            <person name="Moncalvo J.M."/>
        </authorList>
    </citation>
    <scope>NUCLEOTIDE SEQUENCE [LARGE SCALE GENOMIC DNA]</scope>
    <source>
        <strain evidence="1 2">ALG-7-W6</strain>
    </source>
</reference>
<dbReference type="EMBL" id="LSSL01002224">
    <property type="protein sequence ID" value="OLY81718.1"/>
    <property type="molecule type" value="Genomic_DNA"/>
</dbReference>
<comment type="caution">
    <text evidence="1">The sequence shown here is derived from an EMBL/GenBank/DDBJ whole genome shotgun (WGS) entry which is preliminary data.</text>
</comment>
<dbReference type="AlphaFoldDB" id="A0A1R0GXZ2"/>
<sequence length="21" mass="2514">MGKGRNLPTERPPPWHCFKYV</sequence>
<accession>A0A1R0GXZ2</accession>
<name>A0A1R0GXZ2_9FUNG</name>
<organism evidence="1 2">
    <name type="scientific">Smittium mucronatum</name>
    <dbReference type="NCBI Taxonomy" id="133383"/>
    <lineage>
        <taxon>Eukaryota</taxon>
        <taxon>Fungi</taxon>
        <taxon>Fungi incertae sedis</taxon>
        <taxon>Zoopagomycota</taxon>
        <taxon>Kickxellomycotina</taxon>
        <taxon>Harpellomycetes</taxon>
        <taxon>Harpellales</taxon>
        <taxon>Legeriomycetaceae</taxon>
        <taxon>Smittium</taxon>
    </lineage>
</organism>